<evidence type="ECO:0000313" key="2">
    <source>
        <dbReference type="Proteomes" id="UP000027821"/>
    </source>
</evidence>
<accession>A0A074KW61</accession>
<sequence>MVKIEIIINGDHIDDVLKSVSNLEINMLNFFEISSIGNPLDQTTVYRGVSHSKGYTSKIKIEILTSKEKISDLKTALSELVKNAPQLSPIEVFFTDIVEFSQFS</sequence>
<dbReference type="RefSeq" id="WP_035074772.1">
    <property type="nucleotide sequence ID" value="NZ_JMIH01000022.1"/>
</dbReference>
<dbReference type="InterPro" id="IPR011322">
    <property type="entry name" value="N-reg_PII-like_a/b"/>
</dbReference>
<dbReference type="EMBL" id="JMIH01000022">
    <property type="protein sequence ID" value="KEO73149.1"/>
    <property type="molecule type" value="Genomic_DNA"/>
</dbReference>
<proteinExistence type="predicted"/>
<keyword evidence="2" id="KW-1185">Reference proteome</keyword>
<dbReference type="SUPFAM" id="SSF54913">
    <property type="entry name" value="GlnB-like"/>
    <property type="match status" value="1"/>
</dbReference>
<organism evidence="1 2">
    <name type="scientific">Anditalea andensis</name>
    <dbReference type="NCBI Taxonomy" id="1048983"/>
    <lineage>
        <taxon>Bacteria</taxon>
        <taxon>Pseudomonadati</taxon>
        <taxon>Bacteroidota</taxon>
        <taxon>Cytophagia</taxon>
        <taxon>Cytophagales</taxon>
        <taxon>Cytophagaceae</taxon>
        <taxon>Anditalea</taxon>
    </lineage>
</organism>
<dbReference type="InterPro" id="IPR015867">
    <property type="entry name" value="N-reg_PII/ATP_PRibTrfase_C"/>
</dbReference>
<dbReference type="InterPro" id="IPR002187">
    <property type="entry name" value="N-reg_PII"/>
</dbReference>
<dbReference type="GO" id="GO:0006808">
    <property type="term" value="P:regulation of nitrogen utilization"/>
    <property type="evidence" value="ECO:0007669"/>
    <property type="project" value="InterPro"/>
</dbReference>
<comment type="caution">
    <text evidence="1">The sequence shown here is derived from an EMBL/GenBank/DDBJ whole genome shotgun (WGS) entry which is preliminary data.</text>
</comment>
<dbReference type="Gene3D" id="3.30.70.120">
    <property type="match status" value="1"/>
</dbReference>
<evidence type="ECO:0000313" key="1">
    <source>
        <dbReference type="EMBL" id="KEO73149.1"/>
    </source>
</evidence>
<evidence type="ECO:0008006" key="3">
    <source>
        <dbReference type="Google" id="ProtNLM"/>
    </source>
</evidence>
<protein>
    <recommendedName>
        <fullName evidence="3">Nitrogen regulatory protein P-II</fullName>
    </recommendedName>
</protein>
<dbReference type="Pfam" id="PF00543">
    <property type="entry name" value="P-II"/>
    <property type="match status" value="1"/>
</dbReference>
<dbReference type="GO" id="GO:0030234">
    <property type="term" value="F:enzyme regulator activity"/>
    <property type="evidence" value="ECO:0007669"/>
    <property type="project" value="InterPro"/>
</dbReference>
<reference evidence="1 2" key="1">
    <citation type="submission" date="2014-04" db="EMBL/GenBank/DDBJ databases">
        <title>Characterization and application of a salt tolerant electro-active bacterium.</title>
        <authorList>
            <person name="Yang L."/>
            <person name="Wei S."/>
            <person name="Tay Q.X.M."/>
        </authorList>
    </citation>
    <scope>NUCLEOTIDE SEQUENCE [LARGE SCALE GENOMIC DNA]</scope>
    <source>
        <strain evidence="1 2">LY1</strain>
    </source>
</reference>
<dbReference type="AlphaFoldDB" id="A0A074KW61"/>
<dbReference type="STRING" id="1048983.EL17_12375"/>
<dbReference type="Proteomes" id="UP000027821">
    <property type="component" value="Unassembled WGS sequence"/>
</dbReference>
<name>A0A074KW61_9BACT</name>
<gene>
    <name evidence="1" type="ORF">EL17_12375</name>
</gene>